<feature type="transmembrane region" description="Helical" evidence="1">
    <location>
        <begin position="359"/>
        <end position="377"/>
    </location>
</feature>
<dbReference type="Proteomes" id="UP001500523">
    <property type="component" value="Unassembled WGS sequence"/>
</dbReference>
<dbReference type="PANTHER" id="PTHR23028:SF53">
    <property type="entry name" value="ACYL_TRANSF_3 DOMAIN-CONTAINING PROTEIN"/>
    <property type="match status" value="1"/>
</dbReference>
<feature type="transmembrane region" description="Helical" evidence="1">
    <location>
        <begin position="112"/>
        <end position="131"/>
    </location>
</feature>
<feature type="transmembrane region" description="Helical" evidence="1">
    <location>
        <begin position="281"/>
        <end position="300"/>
    </location>
</feature>
<dbReference type="PANTHER" id="PTHR23028">
    <property type="entry name" value="ACETYLTRANSFERASE"/>
    <property type="match status" value="1"/>
</dbReference>
<reference evidence="4" key="1">
    <citation type="journal article" date="2019" name="Int. J. Syst. Evol. Microbiol.">
        <title>The Global Catalogue of Microorganisms (GCM) 10K type strain sequencing project: providing services to taxonomists for standard genome sequencing and annotation.</title>
        <authorList>
            <consortium name="The Broad Institute Genomics Platform"/>
            <consortium name="The Broad Institute Genome Sequencing Center for Infectious Disease"/>
            <person name="Wu L."/>
            <person name="Ma J."/>
        </authorList>
    </citation>
    <scope>NUCLEOTIDE SEQUENCE [LARGE SCALE GENOMIC DNA]</scope>
    <source>
        <strain evidence="4">JCM 17498</strain>
    </source>
</reference>
<keyword evidence="1" id="KW-1133">Transmembrane helix</keyword>
<evidence type="ECO:0000313" key="4">
    <source>
        <dbReference type="Proteomes" id="UP001500523"/>
    </source>
</evidence>
<keyword evidence="4" id="KW-1185">Reference proteome</keyword>
<name>A0ABP7DNK7_9SPHN</name>
<feature type="transmembrane region" description="Helical" evidence="1">
    <location>
        <begin position="72"/>
        <end position="92"/>
    </location>
</feature>
<keyword evidence="1" id="KW-0472">Membrane</keyword>
<dbReference type="Pfam" id="PF01757">
    <property type="entry name" value="Acyl_transf_3"/>
    <property type="match status" value="1"/>
</dbReference>
<dbReference type="InterPro" id="IPR002656">
    <property type="entry name" value="Acyl_transf_3_dom"/>
</dbReference>
<comment type="caution">
    <text evidence="3">The sequence shown here is derived from an EMBL/GenBank/DDBJ whole genome shotgun (WGS) entry which is preliminary data.</text>
</comment>
<feature type="domain" description="Acyltransferase 3" evidence="2">
    <location>
        <begin position="44"/>
        <end position="337"/>
    </location>
</feature>
<organism evidence="3 4">
    <name type="scientific">Sphingomonas cynarae</name>
    <dbReference type="NCBI Taxonomy" id="930197"/>
    <lineage>
        <taxon>Bacteria</taxon>
        <taxon>Pseudomonadati</taxon>
        <taxon>Pseudomonadota</taxon>
        <taxon>Alphaproteobacteria</taxon>
        <taxon>Sphingomonadales</taxon>
        <taxon>Sphingomonadaceae</taxon>
        <taxon>Sphingomonas</taxon>
    </lineage>
</organism>
<proteinExistence type="predicted"/>
<sequence length="380" mass="41098">MTLSPLASSSGRVAAGPADTTPAAVVDAMARGDNPETRKIESYPALDWLRFVLASVVVLGHEGIAMPGPVNGGLAVEVFLALSGWLIGGILLRTTAAELPRFFYNRSTRIWAPYLATATLIYGLAAVRQGIDGNWFKYLFYDLTFTHYTFTTFPRALTEMPLGGTAAHFWSISVEEQFYLAAPIVMLFLGRGRSLVTWVLIAALLLVAQSQFAAIALGVAAAVAHRRYGFATGEPVRHALLGLLAVALFAIAWRWNVPPARALFACAAVVALTIPGRRGRWGVLFGALSYPLYLNHWLGGFMMQAVDKLVVPLPDAVMKVTSYLMAVVVAYVAWFVIDRQVMARRGGWYTPALGRASQVTAYTLFAIGIAGGTILWANGQ</sequence>
<feature type="transmembrane region" description="Helical" evidence="1">
    <location>
        <begin position="259"/>
        <end position="274"/>
    </location>
</feature>
<evidence type="ECO:0000313" key="3">
    <source>
        <dbReference type="EMBL" id="GAA3708158.1"/>
    </source>
</evidence>
<feature type="transmembrane region" description="Helical" evidence="1">
    <location>
        <begin position="320"/>
        <end position="338"/>
    </location>
</feature>
<feature type="transmembrane region" description="Helical" evidence="1">
    <location>
        <begin position="236"/>
        <end position="253"/>
    </location>
</feature>
<accession>A0ABP7DNK7</accession>
<keyword evidence="3" id="KW-0808">Transferase</keyword>
<feature type="transmembrane region" description="Helical" evidence="1">
    <location>
        <begin position="195"/>
        <end position="224"/>
    </location>
</feature>
<gene>
    <name evidence="3" type="ORF">GCM10022268_16870</name>
</gene>
<keyword evidence="1" id="KW-0812">Transmembrane</keyword>
<dbReference type="InterPro" id="IPR050879">
    <property type="entry name" value="Acyltransferase_3"/>
</dbReference>
<evidence type="ECO:0000259" key="2">
    <source>
        <dbReference type="Pfam" id="PF01757"/>
    </source>
</evidence>
<dbReference type="EMBL" id="BAABBF010000003">
    <property type="protein sequence ID" value="GAA3708158.1"/>
    <property type="molecule type" value="Genomic_DNA"/>
</dbReference>
<protein>
    <submittedName>
        <fullName evidence="3">Acyltransferase</fullName>
    </submittedName>
</protein>
<dbReference type="RefSeq" id="WP_344692908.1">
    <property type="nucleotide sequence ID" value="NZ_BAABBF010000003.1"/>
</dbReference>
<dbReference type="GO" id="GO:0016746">
    <property type="term" value="F:acyltransferase activity"/>
    <property type="evidence" value="ECO:0007669"/>
    <property type="project" value="UniProtKB-KW"/>
</dbReference>
<evidence type="ECO:0000256" key="1">
    <source>
        <dbReference type="SAM" id="Phobius"/>
    </source>
</evidence>
<keyword evidence="3" id="KW-0012">Acyltransferase</keyword>